<feature type="domain" description="PDZ" evidence="17">
    <location>
        <begin position="283"/>
        <end position="374"/>
    </location>
</feature>
<keyword evidence="6" id="KW-0645">Protease</keyword>
<dbReference type="SMART" id="SM00228">
    <property type="entry name" value="PDZ"/>
    <property type="match status" value="2"/>
</dbReference>
<dbReference type="PANTHER" id="PTHR22939">
    <property type="entry name" value="SERINE PROTEASE FAMILY S1C HTRA-RELATED"/>
    <property type="match status" value="1"/>
</dbReference>
<dbReference type="EMBL" id="JAEKFT010000055">
    <property type="protein sequence ID" value="MBT0964133.1"/>
    <property type="molecule type" value="Genomic_DNA"/>
</dbReference>
<evidence type="ECO:0000256" key="14">
    <source>
        <dbReference type="PIRSR" id="PIRSR611782-1"/>
    </source>
</evidence>
<organism evidence="18 19">
    <name type="scientific">Denitromonas iodatirespirans</name>
    <dbReference type="NCBI Taxonomy" id="2795389"/>
    <lineage>
        <taxon>Bacteria</taxon>
        <taxon>Pseudomonadati</taxon>
        <taxon>Pseudomonadota</taxon>
        <taxon>Betaproteobacteria</taxon>
        <taxon>Rhodocyclales</taxon>
        <taxon>Zoogloeaceae</taxon>
        <taxon>Denitromonas</taxon>
    </lineage>
</organism>
<evidence type="ECO:0000256" key="15">
    <source>
        <dbReference type="PIRSR" id="PIRSR611782-2"/>
    </source>
</evidence>
<dbReference type="EC" id="3.4.21.107" evidence="4"/>
<comment type="subcellular location">
    <subcellularLocation>
        <location evidence="2">Periplasm</location>
    </subcellularLocation>
</comment>
<evidence type="ECO:0000256" key="16">
    <source>
        <dbReference type="SAM" id="SignalP"/>
    </source>
</evidence>
<dbReference type="CDD" id="cd10839">
    <property type="entry name" value="cpPDZ1_DegP-like"/>
    <property type="match status" value="1"/>
</dbReference>
<feature type="binding site" evidence="15">
    <location>
        <position position="75"/>
    </location>
    <ligand>
        <name>substrate</name>
    </ligand>
</feature>
<evidence type="ECO:0000256" key="11">
    <source>
        <dbReference type="ARBA" id="ARBA00022825"/>
    </source>
</evidence>
<feature type="binding site" evidence="15">
    <location>
        <begin position="237"/>
        <end position="239"/>
    </location>
    <ligand>
        <name>substrate</name>
    </ligand>
</feature>
<evidence type="ECO:0000259" key="17">
    <source>
        <dbReference type="PROSITE" id="PS50106"/>
    </source>
</evidence>
<dbReference type="RefSeq" id="WP_214364055.1">
    <property type="nucleotide sequence ID" value="NZ_JAEKFT010000055.1"/>
</dbReference>
<evidence type="ECO:0000256" key="12">
    <source>
        <dbReference type="ARBA" id="ARBA00023016"/>
    </source>
</evidence>
<dbReference type="SUPFAM" id="SSF50156">
    <property type="entry name" value="PDZ domain-like"/>
    <property type="match status" value="2"/>
</dbReference>
<evidence type="ECO:0000256" key="5">
    <source>
        <dbReference type="ARBA" id="ARBA00013958"/>
    </source>
</evidence>
<dbReference type="FunFam" id="2.40.10.120:FF:000007">
    <property type="entry name" value="Periplasmic serine endoprotease DegP-like"/>
    <property type="match status" value="1"/>
</dbReference>
<evidence type="ECO:0000256" key="13">
    <source>
        <dbReference type="ARBA" id="ARBA00032850"/>
    </source>
</evidence>
<dbReference type="Pfam" id="PF13365">
    <property type="entry name" value="Trypsin_2"/>
    <property type="match status" value="1"/>
</dbReference>
<dbReference type="GO" id="GO:0006508">
    <property type="term" value="P:proteolysis"/>
    <property type="evidence" value="ECO:0007669"/>
    <property type="project" value="UniProtKB-KW"/>
</dbReference>
<dbReference type="AlphaFoldDB" id="A0A944HA38"/>
<keyword evidence="7 16" id="KW-0732">Signal</keyword>
<reference evidence="19" key="1">
    <citation type="journal article" date="2022" name="ISME J.">
        <title>Genetic and phylogenetic analysis of dissimilatory iodate-reducing bacteria identifies potential niches across the world's oceans.</title>
        <authorList>
            <person name="Reyes-Umana V."/>
            <person name="Henning Z."/>
            <person name="Lee K."/>
            <person name="Barnum T.P."/>
            <person name="Coates J.D."/>
        </authorList>
    </citation>
    <scope>NUCLEOTIDE SEQUENCE [LARGE SCALE GENOMIC DNA]</scope>
    <source>
        <strain evidence="19">IR12</strain>
    </source>
</reference>
<evidence type="ECO:0000256" key="10">
    <source>
        <dbReference type="ARBA" id="ARBA00022801"/>
    </source>
</evidence>
<dbReference type="SUPFAM" id="SSF50494">
    <property type="entry name" value="Trypsin-like serine proteases"/>
    <property type="match status" value="1"/>
</dbReference>
<dbReference type="InterPro" id="IPR009003">
    <property type="entry name" value="Peptidase_S1_PA"/>
</dbReference>
<evidence type="ECO:0000256" key="6">
    <source>
        <dbReference type="ARBA" id="ARBA00022670"/>
    </source>
</evidence>
<dbReference type="GO" id="GO:0004252">
    <property type="term" value="F:serine-type endopeptidase activity"/>
    <property type="evidence" value="ECO:0007669"/>
    <property type="project" value="InterPro"/>
</dbReference>
<evidence type="ECO:0000256" key="9">
    <source>
        <dbReference type="ARBA" id="ARBA00022764"/>
    </source>
</evidence>
<evidence type="ECO:0000256" key="4">
    <source>
        <dbReference type="ARBA" id="ARBA00013035"/>
    </source>
</evidence>
<dbReference type="InterPro" id="IPR041489">
    <property type="entry name" value="PDZ_6"/>
</dbReference>
<evidence type="ECO:0000313" key="19">
    <source>
        <dbReference type="Proteomes" id="UP000694660"/>
    </source>
</evidence>
<comment type="catalytic activity">
    <reaction evidence="1">
        <text>Acts on substrates that are at least partially unfolded. The cleavage site P1 residue is normally between a pair of hydrophobic residues, such as Val-|-Val.</text>
        <dbReference type="EC" id="3.4.21.107"/>
    </reaction>
</comment>
<comment type="caution">
    <text evidence="18">The sequence shown here is derived from an EMBL/GenBank/DDBJ whole genome shotgun (WGS) entry which is preliminary data.</text>
</comment>
<evidence type="ECO:0000256" key="7">
    <source>
        <dbReference type="ARBA" id="ARBA00022729"/>
    </source>
</evidence>
<dbReference type="InterPro" id="IPR036034">
    <property type="entry name" value="PDZ_sf"/>
</dbReference>
<feature type="binding site" evidence="15">
    <location>
        <position position="136"/>
    </location>
    <ligand>
        <name>substrate</name>
    </ligand>
</feature>
<dbReference type="GO" id="GO:0042597">
    <property type="term" value="C:periplasmic space"/>
    <property type="evidence" value="ECO:0007669"/>
    <property type="project" value="UniProtKB-SubCell"/>
</dbReference>
<keyword evidence="19" id="KW-1185">Reference proteome</keyword>
<dbReference type="InterPro" id="IPR011782">
    <property type="entry name" value="Pept_S1C_Do"/>
</dbReference>
<dbReference type="NCBIfam" id="TIGR02037">
    <property type="entry name" value="degP_htrA_DO"/>
    <property type="match status" value="1"/>
</dbReference>
<feature type="chain" id="PRO_5038548521" description="Probable periplasmic serine endoprotease DegP-like" evidence="16">
    <location>
        <begin position="24"/>
        <end position="488"/>
    </location>
</feature>
<name>A0A944HA38_DENI1</name>
<feature type="binding site" evidence="15">
    <location>
        <position position="166"/>
    </location>
    <ligand>
        <name>substrate</name>
    </ligand>
</feature>
<feature type="active site" description="Charge relay system" evidence="14">
    <location>
        <position position="239"/>
    </location>
</feature>
<evidence type="ECO:0000256" key="2">
    <source>
        <dbReference type="ARBA" id="ARBA00004418"/>
    </source>
</evidence>
<feature type="active site" description="Charge relay system" evidence="14">
    <location>
        <position position="136"/>
    </location>
</feature>
<keyword evidence="12" id="KW-0346">Stress response</keyword>
<dbReference type="PROSITE" id="PS50106">
    <property type="entry name" value="PDZ"/>
    <property type="match status" value="2"/>
</dbReference>
<accession>A0A944HA38</accession>
<keyword evidence="8" id="KW-0677">Repeat</keyword>
<dbReference type="Pfam" id="PF13180">
    <property type="entry name" value="PDZ_2"/>
    <property type="match status" value="1"/>
</dbReference>
<dbReference type="PANTHER" id="PTHR22939:SF130">
    <property type="entry name" value="PERIPLASMIC SERINE ENDOPROTEASE DEGP-LIKE-RELATED"/>
    <property type="match status" value="1"/>
</dbReference>
<sequence>MQAKTFKRSAAALAVSLAVAAGAGYLSARHGIADVHAESVPAVSAPASPAAAMAMPDFETIVARSGPAVVNISVEGLVKTRGIASPFGQLDPNDPFSEFFRRFGPGLQMPGGEQVVRGQGSGFIVSPDGVILTNAHVVAEADTVTVKLTDKREFTAKVLGIDKATDLAVLKIDADKLPTLPLAAPDSTRVGQWVVAIGSPFGFENSVTAGIVSAKSRSLPDEGYVPFLQTDVAINPGNSGGPLLNLKGEVVGINSQIYSRSGGYQGVSFAIPIEVANNVKDQLLAHGKVTRGRIGVGIQEMNQALSESFGLKSANGALISQVQPGSPAEKAGLQPGDVILKLNGERITNSNELPPKVAAMAPGSKITLQVWRKGETRDISVTLGAQAAEEVASADTPAADHGRLGVAVRPLNADEAAQLKAKGGVVVLQVAGAAKRAGIQPGDVVLAVNGQPVADVAALQRMISGADKHVALLIQRQDARLFVPVELG</sequence>
<dbReference type="Proteomes" id="UP000694660">
    <property type="component" value="Unassembled WGS sequence"/>
</dbReference>
<feature type="signal peptide" evidence="16">
    <location>
        <begin position="1"/>
        <end position="23"/>
    </location>
</feature>
<dbReference type="PRINTS" id="PR00834">
    <property type="entry name" value="PROTEASES2C"/>
</dbReference>
<dbReference type="Gene3D" id="2.30.42.10">
    <property type="match status" value="2"/>
</dbReference>
<dbReference type="Gene3D" id="2.40.10.120">
    <property type="match status" value="1"/>
</dbReference>
<comment type="similarity">
    <text evidence="3">Belongs to the peptidase S1C family.</text>
</comment>
<evidence type="ECO:0000256" key="3">
    <source>
        <dbReference type="ARBA" id="ARBA00010541"/>
    </source>
</evidence>
<keyword evidence="10" id="KW-0378">Hydrolase</keyword>
<dbReference type="InterPro" id="IPR001940">
    <property type="entry name" value="Peptidase_S1C"/>
</dbReference>
<evidence type="ECO:0000256" key="1">
    <source>
        <dbReference type="ARBA" id="ARBA00001772"/>
    </source>
</evidence>
<evidence type="ECO:0000256" key="8">
    <source>
        <dbReference type="ARBA" id="ARBA00022737"/>
    </source>
</evidence>
<keyword evidence="9" id="KW-0574">Periplasm</keyword>
<dbReference type="Pfam" id="PF17820">
    <property type="entry name" value="PDZ_6"/>
    <property type="match status" value="1"/>
</dbReference>
<proteinExistence type="inferred from homology"/>
<feature type="domain" description="PDZ" evidence="17">
    <location>
        <begin position="393"/>
        <end position="478"/>
    </location>
</feature>
<keyword evidence="11" id="KW-0720">Serine protease</keyword>
<protein>
    <recommendedName>
        <fullName evidence="5">Probable periplasmic serine endoprotease DegP-like</fullName>
        <ecNumber evidence="4">3.4.21.107</ecNumber>
    </recommendedName>
    <alternativeName>
        <fullName evidence="13">Protease Do</fullName>
    </alternativeName>
</protein>
<dbReference type="InterPro" id="IPR001478">
    <property type="entry name" value="PDZ"/>
</dbReference>
<gene>
    <name evidence="18" type="ORF">I8J34_23390</name>
</gene>
<evidence type="ECO:0000313" key="18">
    <source>
        <dbReference type="EMBL" id="MBT0964133.1"/>
    </source>
</evidence>
<feature type="active site" description="Charge relay system" evidence="14">
    <location>
        <position position="166"/>
    </location>
</feature>